<dbReference type="GO" id="GO:0034993">
    <property type="term" value="C:meiotic nuclear membrane microtubule tethering complex"/>
    <property type="evidence" value="ECO:0007669"/>
    <property type="project" value="TreeGrafter"/>
</dbReference>
<evidence type="ECO:0000256" key="2">
    <source>
        <dbReference type="ARBA" id="ARBA00022989"/>
    </source>
</evidence>
<feature type="coiled-coil region" evidence="6">
    <location>
        <begin position="417"/>
        <end position="444"/>
    </location>
</feature>
<dbReference type="PROSITE" id="PS51469">
    <property type="entry name" value="SUN"/>
    <property type="match status" value="1"/>
</dbReference>
<dbReference type="InterPro" id="IPR012919">
    <property type="entry name" value="SUN_dom"/>
</dbReference>
<dbReference type="PANTHER" id="PTHR12911">
    <property type="entry name" value="SAD1/UNC-84-LIKE PROTEIN-RELATED"/>
    <property type="match status" value="1"/>
</dbReference>
<dbReference type="Ensembl" id="ENSACUT00000013305.1">
    <property type="protein sequence ID" value="ENSACUP00000012452.1"/>
    <property type="gene ID" value="ENSACUG00000008414.1"/>
</dbReference>
<dbReference type="Gene3D" id="2.60.120.260">
    <property type="entry name" value="Galactose-binding domain-like"/>
    <property type="match status" value="1"/>
</dbReference>
<dbReference type="Pfam" id="PF07738">
    <property type="entry name" value="Sad1_UNC"/>
    <property type="match status" value="1"/>
</dbReference>
<dbReference type="GO" id="GO:0043495">
    <property type="term" value="F:protein-membrane adaptor activity"/>
    <property type="evidence" value="ECO:0007669"/>
    <property type="project" value="TreeGrafter"/>
</dbReference>
<dbReference type="PANTHER" id="PTHR12911:SF22">
    <property type="entry name" value="SUN DOMAIN-CONTAINING PROTEIN 2"/>
    <property type="match status" value="1"/>
</dbReference>
<dbReference type="InterPro" id="IPR045119">
    <property type="entry name" value="SUN1-5"/>
</dbReference>
<evidence type="ECO:0000256" key="6">
    <source>
        <dbReference type="SAM" id="Coils"/>
    </source>
</evidence>
<accession>A0A663MKV1</accession>
<feature type="coiled-coil region" evidence="6">
    <location>
        <begin position="232"/>
        <end position="259"/>
    </location>
</feature>
<keyword evidence="2" id="KW-1133">Transmembrane helix</keyword>
<feature type="region of interest" description="Disordered" evidence="7">
    <location>
        <begin position="1"/>
        <end position="66"/>
    </location>
</feature>
<feature type="coiled-coil region" evidence="6">
    <location>
        <begin position="348"/>
        <end position="375"/>
    </location>
</feature>
<reference evidence="9" key="2">
    <citation type="submission" date="2025-09" db="UniProtKB">
        <authorList>
            <consortium name="Ensembl"/>
        </authorList>
    </citation>
    <scope>IDENTIFICATION</scope>
</reference>
<evidence type="ECO:0000256" key="4">
    <source>
        <dbReference type="ARBA" id="ARBA00023136"/>
    </source>
</evidence>
<gene>
    <name evidence="9" type="primary">SUN2</name>
</gene>
<dbReference type="InterPro" id="IPR040994">
    <property type="entry name" value="Sun_CC2"/>
</dbReference>
<dbReference type="Proteomes" id="UP000472269">
    <property type="component" value="Unplaced"/>
</dbReference>
<evidence type="ECO:0000313" key="9">
    <source>
        <dbReference type="Ensembl" id="ENSACUP00000012452.1"/>
    </source>
</evidence>
<keyword evidence="10" id="KW-1185">Reference proteome</keyword>
<feature type="compositionally biased region" description="Polar residues" evidence="7">
    <location>
        <begin position="48"/>
        <end position="63"/>
    </location>
</feature>
<dbReference type="Pfam" id="PF18580">
    <property type="entry name" value="HTH_SUN2"/>
    <property type="match status" value="1"/>
</dbReference>
<protein>
    <submittedName>
        <fullName evidence="9">Sad1 and UNC84 domain containing 2</fullName>
    </submittedName>
</protein>
<evidence type="ECO:0000259" key="8">
    <source>
        <dbReference type="PROSITE" id="PS51469"/>
    </source>
</evidence>
<evidence type="ECO:0000256" key="7">
    <source>
        <dbReference type="SAM" id="MobiDB-lite"/>
    </source>
</evidence>
<sequence>MSRRSQRLLTTRYYPGDDDATTSSSGSSLLEGQQLPFKESTGRLVGRKSSSMKRLSPAPSTQTSYYSESLMSESYLGGSRGLAALGSSMLDDALDSSTYWDGELSTRRRRGTGDTESSKINGLMESKTYDTYASSSGYSSEDDYAGHFYSGQSSSGSGLRNVASRVGSFLWQVLTSPGEWRAGGDAIDSGGQVVWVPFHRGLSRAGSPPGDQHLPRELHRALPLPPQGLWGEHRLLAHLQALEKRFEVLEAKMSQWELQRGAAAMASGGEPPPGDILTLLEGLVSHREEGLKERSDVPLFFTLQGELDALRAHVQRDLDGRLGKMAQASQEMEAHLLELNSEWQSSVQGSFQQEVGKLEQEVAALRRELVGLKSDQEVMGKHMEGLLEQLKAVRADVEAQFPAWVSRFLSGSQQDGASGLVLQREDLQVELQALERKILAKVLEDRRLSARDAQASIGVALQQGGTAGMTEEQVHLIVDQALKRYSEDRVGMVDYALESAGASVINTRCSETYETRTALLSLFGIPLWYHSQSPRVILQPDVNPGNCWAFRGSQGFAIIRLSSTIRPTAVTLEHIPKALSPRGTIPSAPKDFTVYGLKEEGEEEGHLLGQFTYNHDGDPIQTFYLEGDAVGTYQLVELRVLSNWGHPEYTCIYRFRVHGEPAH</sequence>
<organism evidence="9 10">
    <name type="scientific">Athene cunicularia</name>
    <name type="common">Burrowing owl</name>
    <name type="synonym">Speotyto cunicularia</name>
    <dbReference type="NCBI Taxonomy" id="194338"/>
    <lineage>
        <taxon>Eukaryota</taxon>
        <taxon>Metazoa</taxon>
        <taxon>Chordata</taxon>
        <taxon>Craniata</taxon>
        <taxon>Vertebrata</taxon>
        <taxon>Euteleostomi</taxon>
        <taxon>Archelosauria</taxon>
        <taxon>Archosauria</taxon>
        <taxon>Dinosauria</taxon>
        <taxon>Saurischia</taxon>
        <taxon>Theropoda</taxon>
        <taxon>Coelurosauria</taxon>
        <taxon>Aves</taxon>
        <taxon>Neognathae</taxon>
        <taxon>Neoaves</taxon>
        <taxon>Telluraves</taxon>
        <taxon>Strigiformes</taxon>
        <taxon>Strigidae</taxon>
        <taxon>Athene</taxon>
    </lineage>
</organism>
<proteinExistence type="predicted"/>
<dbReference type="AlphaFoldDB" id="A0A663MKV1"/>
<feature type="domain" description="SUN" evidence="8">
    <location>
        <begin position="501"/>
        <end position="662"/>
    </location>
</feature>
<dbReference type="GO" id="GO:0005637">
    <property type="term" value="C:nuclear inner membrane"/>
    <property type="evidence" value="ECO:0007669"/>
    <property type="project" value="UniProtKB-SubCell"/>
</dbReference>
<keyword evidence="1" id="KW-0812">Transmembrane</keyword>
<evidence type="ECO:0000256" key="3">
    <source>
        <dbReference type="ARBA" id="ARBA00023054"/>
    </source>
</evidence>
<dbReference type="CDD" id="cd21438">
    <property type="entry name" value="SUN2_cc1"/>
    <property type="match status" value="1"/>
</dbReference>
<reference evidence="9" key="1">
    <citation type="submission" date="2025-08" db="UniProtKB">
        <authorList>
            <consortium name="Ensembl"/>
        </authorList>
    </citation>
    <scope>IDENTIFICATION</scope>
</reference>
<keyword evidence="3 6" id="KW-0175">Coiled coil</keyword>
<evidence type="ECO:0000256" key="1">
    <source>
        <dbReference type="ARBA" id="ARBA00022692"/>
    </source>
</evidence>
<comment type="subcellular location">
    <subcellularLocation>
        <location evidence="5">Nucleus inner membrane</location>
        <topology evidence="5">Single-pass type II membrane protein</topology>
    </subcellularLocation>
</comment>
<evidence type="ECO:0000313" key="10">
    <source>
        <dbReference type="Proteomes" id="UP000472269"/>
    </source>
</evidence>
<keyword evidence="4" id="KW-0472">Membrane</keyword>
<dbReference type="FunFam" id="2.60.120.260:FF:000009">
    <property type="entry name" value="SUN domain-containing protein 1 isoform X1"/>
    <property type="match status" value="1"/>
</dbReference>
<name>A0A663MKV1_ATHCN</name>
<evidence type="ECO:0000256" key="5">
    <source>
        <dbReference type="ARBA" id="ARBA00037816"/>
    </source>
</evidence>